<proteinExistence type="predicted"/>
<dbReference type="EMBL" id="JABFTP020000083">
    <property type="protein sequence ID" value="KAL3275954.1"/>
    <property type="molecule type" value="Genomic_DNA"/>
</dbReference>
<dbReference type="AlphaFoldDB" id="A0ABD2NBN5"/>
<evidence type="ECO:0000256" key="1">
    <source>
        <dbReference type="SAM" id="MobiDB-lite"/>
    </source>
</evidence>
<gene>
    <name evidence="2" type="ORF">HHI36_020688</name>
</gene>
<dbReference type="Proteomes" id="UP001516400">
    <property type="component" value="Unassembled WGS sequence"/>
</dbReference>
<protein>
    <submittedName>
        <fullName evidence="2">Uncharacterized protein</fullName>
    </submittedName>
</protein>
<keyword evidence="3" id="KW-1185">Reference proteome</keyword>
<organism evidence="2 3">
    <name type="scientific">Cryptolaemus montrouzieri</name>
    <dbReference type="NCBI Taxonomy" id="559131"/>
    <lineage>
        <taxon>Eukaryota</taxon>
        <taxon>Metazoa</taxon>
        <taxon>Ecdysozoa</taxon>
        <taxon>Arthropoda</taxon>
        <taxon>Hexapoda</taxon>
        <taxon>Insecta</taxon>
        <taxon>Pterygota</taxon>
        <taxon>Neoptera</taxon>
        <taxon>Endopterygota</taxon>
        <taxon>Coleoptera</taxon>
        <taxon>Polyphaga</taxon>
        <taxon>Cucujiformia</taxon>
        <taxon>Coccinelloidea</taxon>
        <taxon>Coccinellidae</taxon>
        <taxon>Scymninae</taxon>
        <taxon>Scymnini</taxon>
        <taxon>Cryptolaemus</taxon>
    </lineage>
</organism>
<evidence type="ECO:0000313" key="3">
    <source>
        <dbReference type="Proteomes" id="UP001516400"/>
    </source>
</evidence>
<sequence length="186" mass="21226">MEKKKSGIEKDDSMRTKRRISAKSNKFDEQKRFPNKGIPTGKEAIKRLSHILRCYDDLKVELKALKEEVISPDALVVEINDKDSRSNNLMNYNLEESYSTRVEDRKRNDVRMVNAIIDELTNGVSDVDVTSNDIVKELHVDKSTPDHPRALKVVTSSASKVKVRLKNKANITLKCSANSWRISELI</sequence>
<name>A0ABD2NBN5_9CUCU</name>
<reference evidence="2 3" key="1">
    <citation type="journal article" date="2021" name="BMC Biol.">
        <title>Horizontally acquired antibacterial genes associated with adaptive radiation of ladybird beetles.</title>
        <authorList>
            <person name="Li H.S."/>
            <person name="Tang X.F."/>
            <person name="Huang Y.H."/>
            <person name="Xu Z.Y."/>
            <person name="Chen M.L."/>
            <person name="Du X.Y."/>
            <person name="Qiu B.Y."/>
            <person name="Chen P.T."/>
            <person name="Zhang W."/>
            <person name="Slipinski A."/>
            <person name="Escalona H.E."/>
            <person name="Waterhouse R.M."/>
            <person name="Zwick A."/>
            <person name="Pang H."/>
        </authorList>
    </citation>
    <scope>NUCLEOTIDE SEQUENCE [LARGE SCALE GENOMIC DNA]</scope>
    <source>
        <strain evidence="2">SYSU2018</strain>
    </source>
</reference>
<accession>A0ABD2NBN5</accession>
<comment type="caution">
    <text evidence="2">The sequence shown here is derived from an EMBL/GenBank/DDBJ whole genome shotgun (WGS) entry which is preliminary data.</text>
</comment>
<feature type="region of interest" description="Disordered" evidence="1">
    <location>
        <begin position="1"/>
        <end position="40"/>
    </location>
</feature>
<feature type="compositionally biased region" description="Basic and acidic residues" evidence="1">
    <location>
        <begin position="1"/>
        <end position="15"/>
    </location>
</feature>
<evidence type="ECO:0000313" key="2">
    <source>
        <dbReference type="EMBL" id="KAL3275954.1"/>
    </source>
</evidence>